<dbReference type="InterPro" id="IPR035906">
    <property type="entry name" value="MetI-like_sf"/>
</dbReference>
<evidence type="ECO:0000256" key="1">
    <source>
        <dbReference type="ARBA" id="ARBA00004651"/>
    </source>
</evidence>
<sequence>MTTHTVAPAQAEPAHPTSTSTRGRRRALKGERSAAAWMISPALVLFALFLLIPIALAFGLAFTDTRLISPRPGQFVGLENFAYLFSDPVFWASVRNTFLFAVVVVPVQAGSALLLALLVNAKVRGTTFFRTVYFLPVVTSMVVVSLLWRFMYQKDGLINQALSGLTGGLYSPIDWLNDPVWALPAIMFMSIWQGVAFHMVIWLAGLQTIPAERYEASEIDGANRLQQFRFVTWPGLRQTATLILVTITIASFSLFTQIAVMTQGGPLDSTTTVVYQAVRTGYQQLQTGLASAISLVFFVLVLIVSGIQRYLTRERS</sequence>
<comment type="similarity">
    <text evidence="7">Belongs to the binding-protein-dependent transport system permease family.</text>
</comment>
<feature type="transmembrane region" description="Helical" evidence="7">
    <location>
        <begin position="239"/>
        <end position="260"/>
    </location>
</feature>
<evidence type="ECO:0000256" key="2">
    <source>
        <dbReference type="ARBA" id="ARBA00022448"/>
    </source>
</evidence>
<dbReference type="Proteomes" id="UP000431080">
    <property type="component" value="Unassembled WGS sequence"/>
</dbReference>
<dbReference type="GO" id="GO:0005886">
    <property type="term" value="C:plasma membrane"/>
    <property type="evidence" value="ECO:0007669"/>
    <property type="project" value="UniProtKB-SubCell"/>
</dbReference>
<gene>
    <name evidence="10" type="ORF">GE115_12655</name>
</gene>
<evidence type="ECO:0000256" key="8">
    <source>
        <dbReference type="SAM" id="MobiDB-lite"/>
    </source>
</evidence>
<dbReference type="InterPro" id="IPR000515">
    <property type="entry name" value="MetI-like"/>
</dbReference>
<dbReference type="GO" id="GO:0055085">
    <property type="term" value="P:transmembrane transport"/>
    <property type="evidence" value="ECO:0007669"/>
    <property type="project" value="InterPro"/>
</dbReference>
<protein>
    <submittedName>
        <fullName evidence="10">ABC transporter permease subunit</fullName>
    </submittedName>
</protein>
<dbReference type="CDD" id="cd06261">
    <property type="entry name" value="TM_PBP2"/>
    <property type="match status" value="1"/>
</dbReference>
<organism evidence="10 11">
    <name type="scientific">Agromyces agglutinans</name>
    <dbReference type="NCBI Taxonomy" id="2662258"/>
    <lineage>
        <taxon>Bacteria</taxon>
        <taxon>Bacillati</taxon>
        <taxon>Actinomycetota</taxon>
        <taxon>Actinomycetes</taxon>
        <taxon>Micrococcales</taxon>
        <taxon>Microbacteriaceae</taxon>
        <taxon>Agromyces</taxon>
    </lineage>
</organism>
<feature type="transmembrane region" description="Helical" evidence="7">
    <location>
        <begin position="181"/>
        <end position="204"/>
    </location>
</feature>
<evidence type="ECO:0000259" key="9">
    <source>
        <dbReference type="PROSITE" id="PS50928"/>
    </source>
</evidence>
<dbReference type="PANTHER" id="PTHR30193:SF37">
    <property type="entry name" value="INNER MEMBRANE ABC TRANSPORTER PERMEASE PROTEIN YCJO"/>
    <property type="match status" value="1"/>
</dbReference>
<keyword evidence="4 7" id="KW-0812">Transmembrane</keyword>
<dbReference type="RefSeq" id="WP_153685150.1">
    <property type="nucleotide sequence ID" value="NZ_WJIF01000007.1"/>
</dbReference>
<feature type="transmembrane region" description="Helical" evidence="7">
    <location>
        <begin position="289"/>
        <end position="311"/>
    </location>
</feature>
<evidence type="ECO:0000256" key="5">
    <source>
        <dbReference type="ARBA" id="ARBA00022989"/>
    </source>
</evidence>
<proteinExistence type="inferred from homology"/>
<dbReference type="PROSITE" id="PS50928">
    <property type="entry name" value="ABC_TM1"/>
    <property type="match status" value="1"/>
</dbReference>
<dbReference type="Pfam" id="PF00528">
    <property type="entry name" value="BPD_transp_1"/>
    <property type="match status" value="1"/>
</dbReference>
<dbReference type="InterPro" id="IPR051393">
    <property type="entry name" value="ABC_transporter_permease"/>
</dbReference>
<evidence type="ECO:0000256" key="4">
    <source>
        <dbReference type="ARBA" id="ARBA00022692"/>
    </source>
</evidence>
<feature type="transmembrane region" description="Helical" evidence="7">
    <location>
        <begin position="34"/>
        <end position="62"/>
    </location>
</feature>
<evidence type="ECO:0000256" key="3">
    <source>
        <dbReference type="ARBA" id="ARBA00022475"/>
    </source>
</evidence>
<dbReference type="AlphaFoldDB" id="A0A6I2F7G8"/>
<name>A0A6I2F7G8_9MICO</name>
<evidence type="ECO:0000313" key="11">
    <source>
        <dbReference type="Proteomes" id="UP000431080"/>
    </source>
</evidence>
<feature type="transmembrane region" description="Helical" evidence="7">
    <location>
        <begin position="131"/>
        <end position="151"/>
    </location>
</feature>
<dbReference type="Gene3D" id="1.10.3720.10">
    <property type="entry name" value="MetI-like"/>
    <property type="match status" value="1"/>
</dbReference>
<feature type="region of interest" description="Disordered" evidence="8">
    <location>
        <begin position="1"/>
        <end position="25"/>
    </location>
</feature>
<dbReference type="PANTHER" id="PTHR30193">
    <property type="entry name" value="ABC TRANSPORTER PERMEASE PROTEIN"/>
    <property type="match status" value="1"/>
</dbReference>
<keyword evidence="11" id="KW-1185">Reference proteome</keyword>
<reference evidence="10 11" key="1">
    <citation type="submission" date="2019-10" db="EMBL/GenBank/DDBJ databases">
        <authorList>
            <person name="Nie G."/>
            <person name="Ming H."/>
            <person name="Yi B."/>
        </authorList>
    </citation>
    <scope>NUCLEOTIDE SEQUENCE [LARGE SCALE GENOMIC DNA]</scope>
    <source>
        <strain evidence="10 11">CFH 90414</strain>
    </source>
</reference>
<evidence type="ECO:0000256" key="7">
    <source>
        <dbReference type="RuleBase" id="RU363032"/>
    </source>
</evidence>
<dbReference type="SUPFAM" id="SSF161098">
    <property type="entry name" value="MetI-like"/>
    <property type="match status" value="1"/>
</dbReference>
<dbReference type="EMBL" id="WJIF01000007">
    <property type="protein sequence ID" value="MRG60712.1"/>
    <property type="molecule type" value="Genomic_DNA"/>
</dbReference>
<comment type="subcellular location">
    <subcellularLocation>
        <location evidence="1 7">Cell membrane</location>
        <topology evidence="1 7">Multi-pass membrane protein</topology>
    </subcellularLocation>
</comment>
<evidence type="ECO:0000313" key="10">
    <source>
        <dbReference type="EMBL" id="MRG60712.1"/>
    </source>
</evidence>
<evidence type="ECO:0000256" key="6">
    <source>
        <dbReference type="ARBA" id="ARBA00023136"/>
    </source>
</evidence>
<comment type="caution">
    <text evidence="10">The sequence shown here is derived from an EMBL/GenBank/DDBJ whole genome shotgun (WGS) entry which is preliminary data.</text>
</comment>
<keyword evidence="2 7" id="KW-0813">Transport</keyword>
<keyword evidence="6 7" id="KW-0472">Membrane</keyword>
<accession>A0A6I2F7G8</accession>
<feature type="domain" description="ABC transmembrane type-1" evidence="9">
    <location>
        <begin position="94"/>
        <end position="308"/>
    </location>
</feature>
<feature type="transmembrane region" description="Helical" evidence="7">
    <location>
        <begin position="98"/>
        <end position="119"/>
    </location>
</feature>
<keyword evidence="5 7" id="KW-1133">Transmembrane helix</keyword>
<keyword evidence="3" id="KW-1003">Cell membrane</keyword>